<protein>
    <submittedName>
        <fullName evidence="2">Phosphotransferase family protein</fullName>
    </submittedName>
</protein>
<dbReference type="InterPro" id="IPR052898">
    <property type="entry name" value="ACAD10-like"/>
</dbReference>
<sequence length="344" mass="38361">MSENAAAQLDTDAVERYLSDTLPSFRGPIELHKFSVGQSNPTFRLTTPSGRYVLRRKPPGVLLKSAHAVDREFRVQKALAGTDVPVAKMHLLCEDDDVIGSAFYVMDCIDGRRFDDPALPELEKDQRRPVIDEMNRVLAAIHEVDIEAVGLADYGPPGNYYERQIGRWAKQYEASKTDDIPEMDALSQWLQSNIPEDDGQRTLVHGDYRIDNMLWHPTEPRVLAVLDWELSTIGHPYADLAAVIMQWQMPNGAEGRGLAGIDRAAQGLMSDEDFIAHYCERRGIPGIPDFGFYLAFTFFRMGGILQGVLKRAIDGNASNPERARKLGGYVPRFAQAGLDAAKTV</sequence>
<dbReference type="PANTHER" id="PTHR47829">
    <property type="entry name" value="HYDROLASE, PUTATIVE (AFU_ORTHOLOGUE AFUA_1G12880)-RELATED"/>
    <property type="match status" value="1"/>
</dbReference>
<accession>A0AAE3WDG0</accession>
<evidence type="ECO:0000313" key="2">
    <source>
        <dbReference type="EMBL" id="MDQ2089593.1"/>
    </source>
</evidence>
<feature type="domain" description="Aminoglycoside phosphotransferase" evidence="1">
    <location>
        <begin position="32"/>
        <end position="255"/>
    </location>
</feature>
<dbReference type="Gene3D" id="3.30.200.20">
    <property type="entry name" value="Phosphorylase Kinase, domain 1"/>
    <property type="match status" value="1"/>
</dbReference>
<keyword evidence="3" id="KW-1185">Reference proteome</keyword>
<dbReference type="Gene3D" id="3.90.1200.10">
    <property type="match status" value="1"/>
</dbReference>
<evidence type="ECO:0000259" key="1">
    <source>
        <dbReference type="Pfam" id="PF01636"/>
    </source>
</evidence>
<dbReference type="PANTHER" id="PTHR47829:SF3">
    <property type="entry name" value="AMINOGLYCOSIDE PHOSPHOTRANSFERASE DOMAIN-CONTAINING PROTEIN"/>
    <property type="match status" value="1"/>
</dbReference>
<dbReference type="Pfam" id="PF01636">
    <property type="entry name" value="APH"/>
    <property type="match status" value="1"/>
</dbReference>
<dbReference type="InterPro" id="IPR041726">
    <property type="entry name" value="ACAD10_11_N"/>
</dbReference>
<dbReference type="AlphaFoldDB" id="A0AAE3WDG0"/>
<gene>
    <name evidence="2" type="ORF">NO357_06735</name>
</gene>
<dbReference type="RefSeq" id="WP_306734867.1">
    <property type="nucleotide sequence ID" value="NZ_JANHAX010000002.1"/>
</dbReference>
<reference evidence="2" key="2">
    <citation type="submission" date="2023-02" db="EMBL/GenBank/DDBJ databases">
        <title>'Rhodoalgimonas zhirmunskyi' gen. nov., isolated from a red alga.</title>
        <authorList>
            <person name="Nedashkovskaya O.I."/>
            <person name="Otstavnykh N.Y."/>
            <person name="Bystritskaya E.P."/>
            <person name="Balabanova L.A."/>
            <person name="Isaeva M.P."/>
        </authorList>
    </citation>
    <scope>NUCLEOTIDE SEQUENCE</scope>
    <source>
        <strain evidence="2">KCTC 52189</strain>
    </source>
</reference>
<dbReference type="EMBL" id="JANHAX010000002">
    <property type="protein sequence ID" value="MDQ2089593.1"/>
    <property type="molecule type" value="Genomic_DNA"/>
</dbReference>
<dbReference type="CDD" id="cd05154">
    <property type="entry name" value="ACAD10_11_N-like"/>
    <property type="match status" value="1"/>
</dbReference>
<reference evidence="2" key="1">
    <citation type="submission" date="2022-07" db="EMBL/GenBank/DDBJ databases">
        <authorList>
            <person name="Otstavnykh N."/>
            <person name="Isaeva M."/>
            <person name="Bystritskaya E."/>
        </authorList>
    </citation>
    <scope>NUCLEOTIDE SEQUENCE</scope>
    <source>
        <strain evidence="2">KCTC 52189</strain>
    </source>
</reference>
<dbReference type="InterPro" id="IPR002575">
    <property type="entry name" value="Aminoglycoside_PTrfase"/>
</dbReference>
<dbReference type="SUPFAM" id="SSF56112">
    <property type="entry name" value="Protein kinase-like (PK-like)"/>
    <property type="match status" value="1"/>
</dbReference>
<organism evidence="2 3">
    <name type="scientific">Marimonas arenosa</name>
    <dbReference type="NCBI Taxonomy" id="1795305"/>
    <lineage>
        <taxon>Bacteria</taxon>
        <taxon>Pseudomonadati</taxon>
        <taxon>Pseudomonadota</taxon>
        <taxon>Alphaproteobacteria</taxon>
        <taxon>Rhodobacterales</taxon>
        <taxon>Paracoccaceae</taxon>
        <taxon>Marimonas</taxon>
    </lineage>
</organism>
<dbReference type="InterPro" id="IPR011009">
    <property type="entry name" value="Kinase-like_dom_sf"/>
</dbReference>
<proteinExistence type="predicted"/>
<dbReference type="Proteomes" id="UP001226762">
    <property type="component" value="Unassembled WGS sequence"/>
</dbReference>
<name>A0AAE3WDG0_9RHOB</name>
<comment type="caution">
    <text evidence="2">The sequence shown here is derived from an EMBL/GenBank/DDBJ whole genome shotgun (WGS) entry which is preliminary data.</text>
</comment>
<evidence type="ECO:0000313" key="3">
    <source>
        <dbReference type="Proteomes" id="UP001226762"/>
    </source>
</evidence>